<evidence type="ECO:0000313" key="2">
    <source>
        <dbReference type="Proteomes" id="UP001145114"/>
    </source>
</evidence>
<dbReference type="EC" id="2.7.7.7" evidence="1"/>
<name>A0ACC1HCB7_9FUNG</name>
<keyword evidence="1" id="KW-0808">Transferase</keyword>
<protein>
    <submittedName>
        <fullName evidence="1">DNA-directed DNA polymerase</fullName>
        <ecNumber evidence="1">2.7.7.7</ecNumber>
    </submittedName>
</protein>
<accession>A0ACC1HCB7</accession>
<dbReference type="Proteomes" id="UP001145114">
    <property type="component" value="Unassembled WGS sequence"/>
</dbReference>
<dbReference type="EMBL" id="JAMZIH010006171">
    <property type="protein sequence ID" value="KAJ1674203.1"/>
    <property type="molecule type" value="Genomic_DNA"/>
</dbReference>
<proteinExistence type="predicted"/>
<evidence type="ECO:0000313" key="1">
    <source>
        <dbReference type="EMBL" id="KAJ1674203.1"/>
    </source>
</evidence>
<comment type="caution">
    <text evidence="1">The sequence shown here is derived from an EMBL/GenBank/DDBJ whole genome shotgun (WGS) entry which is preliminary data.</text>
</comment>
<sequence length="176" mass="19512">MARNSAGTGTGSTLDLYWDLASLDENKRINAATRLISALEQFQASHGQGQEVKVIRSEEELKTECASDVSYAVERLVKGLGSSRKGARQGFSVALTELLAKLNNVTATVVLDILFRVNEIKASMMGQELRDMMFGRLFCFMALVEAGVLERDSTRLEDVERIITETVSLSRRKSYL</sequence>
<keyword evidence="2" id="KW-1185">Reference proteome</keyword>
<gene>
    <name evidence="1" type="primary">POL5_1</name>
    <name evidence="1" type="ORF">EV182_003755</name>
</gene>
<organism evidence="1 2">
    <name type="scientific">Spiromyces aspiralis</name>
    <dbReference type="NCBI Taxonomy" id="68401"/>
    <lineage>
        <taxon>Eukaryota</taxon>
        <taxon>Fungi</taxon>
        <taxon>Fungi incertae sedis</taxon>
        <taxon>Zoopagomycota</taxon>
        <taxon>Kickxellomycotina</taxon>
        <taxon>Kickxellomycetes</taxon>
        <taxon>Kickxellales</taxon>
        <taxon>Kickxellaceae</taxon>
        <taxon>Spiromyces</taxon>
    </lineage>
</organism>
<reference evidence="1" key="1">
    <citation type="submission" date="2022-06" db="EMBL/GenBank/DDBJ databases">
        <title>Phylogenomic reconstructions and comparative analyses of Kickxellomycotina fungi.</title>
        <authorList>
            <person name="Reynolds N.K."/>
            <person name="Stajich J.E."/>
            <person name="Barry K."/>
            <person name="Grigoriev I.V."/>
            <person name="Crous P."/>
            <person name="Smith M.E."/>
        </authorList>
    </citation>
    <scope>NUCLEOTIDE SEQUENCE</scope>
    <source>
        <strain evidence="1">RSA 2271</strain>
    </source>
</reference>
<feature type="non-terminal residue" evidence="1">
    <location>
        <position position="176"/>
    </location>
</feature>
<keyword evidence="1" id="KW-0548">Nucleotidyltransferase</keyword>
<keyword evidence="1" id="KW-0239">DNA-directed DNA polymerase</keyword>